<dbReference type="AlphaFoldDB" id="A0A9P8RSS1"/>
<keyword evidence="6 8" id="KW-0408">Iron</keyword>
<dbReference type="PANTHER" id="PTHR24287:SF1">
    <property type="entry name" value="P450, PUTATIVE (EUROFUNG)-RELATED"/>
    <property type="match status" value="1"/>
</dbReference>
<dbReference type="SUPFAM" id="SSF48264">
    <property type="entry name" value="Cytochrome P450"/>
    <property type="match status" value="1"/>
</dbReference>
<evidence type="ECO:0000256" key="3">
    <source>
        <dbReference type="ARBA" id="ARBA00022617"/>
    </source>
</evidence>
<dbReference type="GO" id="GO:0016712">
    <property type="term" value="F:oxidoreductase activity, acting on paired donors, with incorporation or reduction of molecular oxygen, reduced flavin or flavoprotein as one donor, and incorporation of one atom of oxygen"/>
    <property type="evidence" value="ECO:0007669"/>
    <property type="project" value="InterPro"/>
</dbReference>
<dbReference type="PANTHER" id="PTHR24287">
    <property type="entry name" value="P450, PUTATIVE (EUROFUNG)-RELATED"/>
    <property type="match status" value="1"/>
</dbReference>
<sequence length="453" mass="51827">MPPFIKANGCKPPPRLPQFERILGLPIILENIRNSKERRFLRAVYNRFKTVGATTFSASVGGESIISTIEPENIKHVLAVQFSDFDIGFKRHRAFYPLLGDGIFTTDGALWEHSRALVRPNFSRNQVADLDTFETHIQHLIAHVPRDGSTVNLQELFFRLTLDSATEFLFGHSVGSLMPGSSSEGRAFAEAFNHAQEVLAKRMRLGKLWFIYKDKKFPQSCKVVHDFADRFVQRALEYRKSLDPEKELGSEDATQGRYIFLNELAKLTDNPKEIRDQLLNILLAGRDTTASLLSNTFNVISKIPDVWSKLREEVGKLEGRKPSYEELRSMKYVKYVLNESLRLMPVVPGNTRLANKDTTLPVGGGPDGKSKIFVKKDQIIIYSVWTMQRRKDIYGDDAEEYRPERWETLKPGWEYLPFNGGPRICIGRKSLLTFTEPSLIGLWLVRRADMRFP</sequence>
<keyword evidence="3 8" id="KW-0349">Heme</keyword>
<dbReference type="PROSITE" id="PS00086">
    <property type="entry name" value="CYTOCHROME_P450"/>
    <property type="match status" value="1"/>
</dbReference>
<evidence type="ECO:0000313" key="10">
    <source>
        <dbReference type="Proteomes" id="UP000750711"/>
    </source>
</evidence>
<dbReference type="PRINTS" id="PR00385">
    <property type="entry name" value="P450"/>
</dbReference>
<evidence type="ECO:0000256" key="4">
    <source>
        <dbReference type="ARBA" id="ARBA00022723"/>
    </source>
</evidence>
<evidence type="ECO:0000256" key="5">
    <source>
        <dbReference type="ARBA" id="ARBA00023002"/>
    </source>
</evidence>
<keyword evidence="5 8" id="KW-0560">Oxidoreductase</keyword>
<gene>
    <name evidence="9" type="ORF">GP486_001788</name>
</gene>
<dbReference type="GO" id="GO:0005506">
    <property type="term" value="F:iron ion binding"/>
    <property type="evidence" value="ECO:0007669"/>
    <property type="project" value="InterPro"/>
</dbReference>
<evidence type="ECO:0000256" key="8">
    <source>
        <dbReference type="RuleBase" id="RU000461"/>
    </source>
</evidence>
<keyword evidence="4 8" id="KW-0479">Metal-binding</keyword>
<dbReference type="Gene3D" id="1.10.630.10">
    <property type="entry name" value="Cytochrome P450"/>
    <property type="match status" value="1"/>
</dbReference>
<accession>A0A9P8RSS1</accession>
<dbReference type="GO" id="GO:0020037">
    <property type="term" value="F:heme binding"/>
    <property type="evidence" value="ECO:0007669"/>
    <property type="project" value="InterPro"/>
</dbReference>
<evidence type="ECO:0000256" key="7">
    <source>
        <dbReference type="ARBA" id="ARBA00023033"/>
    </source>
</evidence>
<organism evidence="9 10">
    <name type="scientific">Trichoglossum hirsutum</name>
    <dbReference type="NCBI Taxonomy" id="265104"/>
    <lineage>
        <taxon>Eukaryota</taxon>
        <taxon>Fungi</taxon>
        <taxon>Dikarya</taxon>
        <taxon>Ascomycota</taxon>
        <taxon>Pezizomycotina</taxon>
        <taxon>Geoglossomycetes</taxon>
        <taxon>Geoglossales</taxon>
        <taxon>Geoglossaceae</taxon>
        <taxon>Trichoglossum</taxon>
    </lineage>
</organism>
<dbReference type="InterPro" id="IPR002974">
    <property type="entry name" value="Cyt_P450_E_CYP52_ascomycetes"/>
</dbReference>
<dbReference type="Proteomes" id="UP000750711">
    <property type="component" value="Unassembled WGS sequence"/>
</dbReference>
<dbReference type="EMBL" id="JAGHQM010000173">
    <property type="protein sequence ID" value="KAH0564828.1"/>
    <property type="molecule type" value="Genomic_DNA"/>
</dbReference>
<dbReference type="PRINTS" id="PR01239">
    <property type="entry name" value="EP450IICYP52"/>
</dbReference>
<dbReference type="InterPro" id="IPR017972">
    <property type="entry name" value="Cyt_P450_CS"/>
</dbReference>
<keyword evidence="10" id="KW-1185">Reference proteome</keyword>
<dbReference type="InterPro" id="IPR001128">
    <property type="entry name" value="Cyt_P450"/>
</dbReference>
<comment type="cofactor">
    <cofactor evidence="1">
        <name>heme</name>
        <dbReference type="ChEBI" id="CHEBI:30413"/>
    </cofactor>
</comment>
<proteinExistence type="inferred from homology"/>
<protein>
    <recommendedName>
        <fullName evidence="11">Cytochrome P450 alkane hydroxylase</fullName>
    </recommendedName>
</protein>
<evidence type="ECO:0000256" key="1">
    <source>
        <dbReference type="ARBA" id="ARBA00001971"/>
    </source>
</evidence>
<evidence type="ECO:0000256" key="6">
    <source>
        <dbReference type="ARBA" id="ARBA00023004"/>
    </source>
</evidence>
<evidence type="ECO:0000256" key="2">
    <source>
        <dbReference type="ARBA" id="ARBA00010617"/>
    </source>
</evidence>
<dbReference type="InterPro" id="IPR047146">
    <property type="entry name" value="Cyt_P450_E_CYP52_fungi"/>
</dbReference>
<dbReference type="CDD" id="cd11063">
    <property type="entry name" value="CYP52"/>
    <property type="match status" value="1"/>
</dbReference>
<keyword evidence="7 8" id="KW-0503">Monooxygenase</keyword>
<dbReference type="Pfam" id="PF00067">
    <property type="entry name" value="p450"/>
    <property type="match status" value="1"/>
</dbReference>
<comment type="caution">
    <text evidence="9">The sequence shown here is derived from an EMBL/GenBank/DDBJ whole genome shotgun (WGS) entry which is preliminary data.</text>
</comment>
<comment type="similarity">
    <text evidence="2 8">Belongs to the cytochrome P450 family.</text>
</comment>
<reference evidence="9" key="1">
    <citation type="submission" date="2021-03" db="EMBL/GenBank/DDBJ databases">
        <title>Comparative genomics and phylogenomic investigation of the class Geoglossomycetes provide insights into ecological specialization and systematics.</title>
        <authorList>
            <person name="Melie T."/>
            <person name="Pirro S."/>
            <person name="Miller A.N."/>
            <person name="Quandt A."/>
        </authorList>
    </citation>
    <scope>NUCLEOTIDE SEQUENCE</scope>
    <source>
        <strain evidence="9">CAQ_001_2017</strain>
    </source>
</reference>
<evidence type="ECO:0008006" key="11">
    <source>
        <dbReference type="Google" id="ProtNLM"/>
    </source>
</evidence>
<dbReference type="InterPro" id="IPR036396">
    <property type="entry name" value="Cyt_P450_sf"/>
</dbReference>
<evidence type="ECO:0000313" key="9">
    <source>
        <dbReference type="EMBL" id="KAH0564828.1"/>
    </source>
</evidence>
<name>A0A9P8RSS1_9PEZI</name>